<comment type="caution">
    <text evidence="10">The sequence shown here is derived from an EMBL/GenBank/DDBJ whole genome shotgun (WGS) entry which is preliminary data.</text>
</comment>
<evidence type="ECO:0000313" key="11">
    <source>
        <dbReference type="Proteomes" id="UP000886887"/>
    </source>
</evidence>
<dbReference type="PROSITE" id="PS51553">
    <property type="entry name" value="GMPS_ATP_PPASE"/>
    <property type="match status" value="1"/>
</dbReference>
<organism evidence="10 11">
    <name type="scientific">Candidatus Onthenecus intestinigallinarum</name>
    <dbReference type="NCBI Taxonomy" id="2840875"/>
    <lineage>
        <taxon>Bacteria</taxon>
        <taxon>Bacillati</taxon>
        <taxon>Bacillota</taxon>
        <taxon>Clostridia</taxon>
        <taxon>Eubacteriales</taxon>
        <taxon>Candidatus Onthenecus</taxon>
    </lineage>
</organism>
<dbReference type="PANTHER" id="PTHR11922:SF2">
    <property type="entry name" value="GMP SYNTHASE [GLUTAMINE-HYDROLYZING]"/>
    <property type="match status" value="1"/>
</dbReference>
<dbReference type="InterPro" id="IPR022310">
    <property type="entry name" value="NAD/GMP_synthase"/>
</dbReference>
<dbReference type="InterPro" id="IPR017926">
    <property type="entry name" value="GATASE"/>
</dbReference>
<sequence>MRDMILIVDHQHEFSRMIARKLRAERFYCRVVPGDMTPEQLRAQEASGIVLAGGLRGEMPTPAQVAACEGVLALELPVLAMGDASLALLCALGGRVGDAFVQGQALTIRYADIPVFDGLGAGERWLAQAREVDLPAEVTPVAGCDAGTVAFGHSHRPVYGVQFQVEQNDPDGMAILSNFAQRICRCTPWWSTEAFIERGKAEIVAEAEGGRALCAVSGGVDSTVCALLAHLALGERMQALVLDNGLLREGEAQATFEMLSNLDVDTARMDVTAQTFEALRGLTDWDAKRRAVVGVMHRAMDAFAGALDGASILLQGTNYSDITIGHVPDTAGSRLRTLLPLRELFKDEVRRVAEQLGLPVEVARRQPFPAAGLAMRIAGETTPERVRMLRAADAVFAAEIREAGQERRLTRFYPTLVSGAPFGWTGEVIVLHAAHASDSRMVPARLPYDLTERVAGRIVREVPGVSRVLYDLTPGGVRAEGA</sequence>
<gene>
    <name evidence="10" type="ORF">IAB73_08930</name>
</gene>
<dbReference type="EMBL" id="DVFJ01000033">
    <property type="protein sequence ID" value="HIQ72314.1"/>
    <property type="molecule type" value="Genomic_DNA"/>
</dbReference>
<reference evidence="10" key="1">
    <citation type="submission" date="2020-10" db="EMBL/GenBank/DDBJ databases">
        <authorList>
            <person name="Gilroy R."/>
        </authorList>
    </citation>
    <scope>NUCLEOTIDE SEQUENCE</scope>
    <source>
        <strain evidence="10">ChiSxjej2B14-6234</strain>
    </source>
</reference>
<reference evidence="10" key="2">
    <citation type="journal article" date="2021" name="PeerJ">
        <title>Extensive microbial diversity within the chicken gut microbiome revealed by metagenomics and culture.</title>
        <authorList>
            <person name="Gilroy R."/>
            <person name="Ravi A."/>
            <person name="Getino M."/>
            <person name="Pursley I."/>
            <person name="Horton D.L."/>
            <person name="Alikhan N.F."/>
            <person name="Baker D."/>
            <person name="Gharbi K."/>
            <person name="Hall N."/>
            <person name="Watson M."/>
            <person name="Adriaenssens E.M."/>
            <person name="Foster-Nyarko E."/>
            <person name="Jarju S."/>
            <person name="Secka A."/>
            <person name="Antonio M."/>
            <person name="Oren A."/>
            <person name="Chaudhuri R.R."/>
            <person name="La Ragione R."/>
            <person name="Hildebrand F."/>
            <person name="Pallen M.J."/>
        </authorList>
    </citation>
    <scope>NUCLEOTIDE SEQUENCE</scope>
    <source>
        <strain evidence="10">ChiSxjej2B14-6234</strain>
    </source>
</reference>
<dbReference type="InterPro" id="IPR014729">
    <property type="entry name" value="Rossmann-like_a/b/a_fold"/>
</dbReference>
<keyword evidence="6" id="KW-0315">Glutamine amidotransferase</keyword>
<evidence type="ECO:0000256" key="6">
    <source>
        <dbReference type="ARBA" id="ARBA00022962"/>
    </source>
</evidence>
<dbReference type="Pfam" id="PF00117">
    <property type="entry name" value="GATase"/>
    <property type="match status" value="1"/>
</dbReference>
<evidence type="ECO:0000256" key="1">
    <source>
        <dbReference type="ARBA" id="ARBA00022598"/>
    </source>
</evidence>
<accession>A0A9D0ZAU9</accession>
<evidence type="ECO:0000256" key="3">
    <source>
        <dbReference type="ARBA" id="ARBA00022749"/>
    </source>
</evidence>
<dbReference type="Gene3D" id="3.40.50.880">
    <property type="match status" value="1"/>
</dbReference>
<dbReference type="SUPFAM" id="SSF52317">
    <property type="entry name" value="Class I glutamine amidotransferase-like"/>
    <property type="match status" value="1"/>
</dbReference>
<dbReference type="Proteomes" id="UP000886887">
    <property type="component" value="Unassembled WGS sequence"/>
</dbReference>
<dbReference type="GO" id="GO:0003921">
    <property type="term" value="F:GMP synthase activity"/>
    <property type="evidence" value="ECO:0007669"/>
    <property type="project" value="InterPro"/>
</dbReference>
<evidence type="ECO:0000313" key="10">
    <source>
        <dbReference type="EMBL" id="HIQ72314.1"/>
    </source>
</evidence>
<dbReference type="PROSITE" id="PS51273">
    <property type="entry name" value="GATASE_TYPE_1"/>
    <property type="match status" value="1"/>
</dbReference>
<evidence type="ECO:0000256" key="4">
    <source>
        <dbReference type="ARBA" id="ARBA00022755"/>
    </source>
</evidence>
<keyword evidence="5 8" id="KW-0067">ATP-binding</keyword>
<dbReference type="GO" id="GO:0005829">
    <property type="term" value="C:cytosol"/>
    <property type="evidence" value="ECO:0007669"/>
    <property type="project" value="TreeGrafter"/>
</dbReference>
<dbReference type="Gene3D" id="3.30.300.10">
    <property type="match status" value="1"/>
</dbReference>
<evidence type="ECO:0000256" key="2">
    <source>
        <dbReference type="ARBA" id="ARBA00022741"/>
    </source>
</evidence>
<keyword evidence="4 8" id="KW-0658">Purine biosynthesis</keyword>
<dbReference type="InterPro" id="IPR025777">
    <property type="entry name" value="GMPS_ATP_PPase_dom"/>
</dbReference>
<dbReference type="SUPFAM" id="SSF54810">
    <property type="entry name" value="GMP synthetase C-terminal dimerisation domain"/>
    <property type="match status" value="1"/>
</dbReference>
<evidence type="ECO:0000256" key="7">
    <source>
        <dbReference type="ARBA" id="ARBA00031356"/>
    </source>
</evidence>
<dbReference type="SUPFAM" id="SSF52402">
    <property type="entry name" value="Adenine nucleotide alpha hydrolases-like"/>
    <property type="match status" value="1"/>
</dbReference>
<dbReference type="Gene3D" id="3.40.50.620">
    <property type="entry name" value="HUPs"/>
    <property type="match status" value="1"/>
</dbReference>
<proteinExistence type="predicted"/>
<feature type="binding site" evidence="8">
    <location>
        <begin position="217"/>
        <end position="223"/>
    </location>
    <ligand>
        <name>ATP</name>
        <dbReference type="ChEBI" id="CHEBI:30616"/>
    </ligand>
</feature>
<dbReference type="Pfam" id="PF02540">
    <property type="entry name" value="NAD_synthase"/>
    <property type="match status" value="1"/>
</dbReference>
<name>A0A9D0ZAU9_9FIRM</name>
<evidence type="ECO:0000256" key="5">
    <source>
        <dbReference type="ARBA" id="ARBA00022840"/>
    </source>
</evidence>
<keyword evidence="1" id="KW-0436">Ligase</keyword>
<feature type="domain" description="GMPS ATP-PPase" evidence="9">
    <location>
        <begin position="190"/>
        <end position="365"/>
    </location>
</feature>
<dbReference type="AlphaFoldDB" id="A0A9D0ZAU9"/>
<protein>
    <recommendedName>
        <fullName evidence="7">Glutamine amidotransferase</fullName>
    </recommendedName>
</protein>
<dbReference type="InterPro" id="IPR029062">
    <property type="entry name" value="Class_I_gatase-like"/>
</dbReference>
<evidence type="ECO:0000259" key="9">
    <source>
        <dbReference type="PROSITE" id="PS51553"/>
    </source>
</evidence>
<dbReference type="PANTHER" id="PTHR11922">
    <property type="entry name" value="GMP SYNTHASE-RELATED"/>
    <property type="match status" value="1"/>
</dbReference>
<keyword evidence="2 8" id="KW-0547">Nucleotide-binding</keyword>
<keyword evidence="3 8" id="KW-0332">GMP biosynthesis</keyword>
<evidence type="ECO:0000256" key="8">
    <source>
        <dbReference type="PROSITE-ProRule" id="PRU00886"/>
    </source>
</evidence>
<dbReference type="GO" id="GO:0005524">
    <property type="term" value="F:ATP binding"/>
    <property type="evidence" value="ECO:0007669"/>
    <property type="project" value="UniProtKB-UniRule"/>
</dbReference>